<dbReference type="InterPro" id="IPR056576">
    <property type="entry name" value="MGAT4_A/B/C_C"/>
</dbReference>
<organism evidence="8 9">
    <name type="scientific">Denticeps clupeoides</name>
    <name type="common">denticle herring</name>
    <dbReference type="NCBI Taxonomy" id="299321"/>
    <lineage>
        <taxon>Eukaryota</taxon>
        <taxon>Metazoa</taxon>
        <taxon>Chordata</taxon>
        <taxon>Craniata</taxon>
        <taxon>Vertebrata</taxon>
        <taxon>Euteleostomi</taxon>
        <taxon>Actinopterygii</taxon>
        <taxon>Neopterygii</taxon>
        <taxon>Teleostei</taxon>
        <taxon>Clupei</taxon>
        <taxon>Clupeiformes</taxon>
        <taxon>Denticipitoidei</taxon>
        <taxon>Denticipitidae</taxon>
        <taxon>Denticeps</taxon>
    </lineage>
</organism>
<evidence type="ECO:0008006" key="10">
    <source>
        <dbReference type="Google" id="ProtNLM"/>
    </source>
</evidence>
<feature type="region of interest" description="Disordered" evidence="4">
    <location>
        <begin position="45"/>
        <end position="73"/>
    </location>
</feature>
<evidence type="ECO:0000313" key="8">
    <source>
        <dbReference type="Ensembl" id="ENSDCDP00010033853.1"/>
    </source>
</evidence>
<dbReference type="GeneTree" id="ENSGT00940000167901"/>
<feature type="domain" description="MGAT4 conserved region" evidence="6">
    <location>
        <begin position="100"/>
        <end position="347"/>
    </location>
</feature>
<dbReference type="Pfam" id="PF04666">
    <property type="entry name" value="MGAT4_cons"/>
    <property type="match status" value="1"/>
</dbReference>
<evidence type="ECO:0000256" key="5">
    <source>
        <dbReference type="SAM" id="SignalP"/>
    </source>
</evidence>
<evidence type="ECO:0000259" key="7">
    <source>
        <dbReference type="Pfam" id="PF23524"/>
    </source>
</evidence>
<dbReference type="Ensembl" id="ENSDCDT00010041874.1">
    <property type="protein sequence ID" value="ENSDCDP00010033853.1"/>
    <property type="gene ID" value="ENSDCDG00010021513.1"/>
</dbReference>
<gene>
    <name evidence="8" type="primary">zgc:101663</name>
</gene>
<protein>
    <recommendedName>
        <fullName evidence="10">Alpha-1,3-mannosyl-glycoprotein 4-beta-N-acetylglucosaminyltransferase C-like</fullName>
    </recommendedName>
</protein>
<evidence type="ECO:0000259" key="6">
    <source>
        <dbReference type="Pfam" id="PF04666"/>
    </source>
</evidence>
<feature type="chain" id="PRO_5044328571" description="Alpha-1,3-mannosyl-glycoprotein 4-beta-N-acetylglucosaminyltransferase C-like" evidence="5">
    <location>
        <begin position="28"/>
        <end position="492"/>
    </location>
</feature>
<feature type="signal peptide" evidence="5">
    <location>
        <begin position="1"/>
        <end position="27"/>
    </location>
</feature>
<dbReference type="InterPro" id="IPR006759">
    <property type="entry name" value="Glyco_transf_54"/>
</dbReference>
<dbReference type="PANTHER" id="PTHR12062:SF11">
    <property type="entry name" value="ALPHA-1,3-MANNOSYL-GLYCOPROTEIN 4-BETA-N-ACETYLGLUCOSAMINYLTRANSFERASE-LIKE PROTEIN MGAT4E"/>
    <property type="match status" value="1"/>
</dbReference>
<proteinExistence type="predicted"/>
<evidence type="ECO:0000256" key="2">
    <source>
        <dbReference type="ARBA" id="ARBA00022676"/>
    </source>
</evidence>
<evidence type="ECO:0000313" key="9">
    <source>
        <dbReference type="Proteomes" id="UP000694580"/>
    </source>
</evidence>
<accession>A0AAY4CL47</accession>
<dbReference type="PANTHER" id="PTHR12062">
    <property type="entry name" value="N-ACETYLGLUCOSAMINYLTRANSFERASE VI"/>
    <property type="match status" value="1"/>
</dbReference>
<evidence type="ECO:0000256" key="3">
    <source>
        <dbReference type="ARBA" id="ARBA00022679"/>
    </source>
</evidence>
<reference evidence="8 9" key="1">
    <citation type="submission" date="2020-06" db="EMBL/GenBank/DDBJ databases">
        <authorList>
            <consortium name="Wellcome Sanger Institute Data Sharing"/>
        </authorList>
    </citation>
    <scope>NUCLEOTIDE SEQUENCE [LARGE SCALE GENOMIC DNA]</scope>
</reference>
<reference evidence="8" key="2">
    <citation type="submission" date="2025-08" db="UniProtKB">
        <authorList>
            <consortium name="Ensembl"/>
        </authorList>
    </citation>
    <scope>IDENTIFICATION</scope>
</reference>
<keyword evidence="3" id="KW-0808">Transferase</keyword>
<keyword evidence="2" id="KW-0328">Glycosyltransferase</keyword>
<keyword evidence="5" id="KW-0732">Signal</keyword>
<dbReference type="AlphaFoldDB" id="A0AAY4CL47"/>
<evidence type="ECO:0000256" key="4">
    <source>
        <dbReference type="SAM" id="MobiDB-lite"/>
    </source>
</evidence>
<evidence type="ECO:0000256" key="1">
    <source>
        <dbReference type="ARBA" id="ARBA00004922"/>
    </source>
</evidence>
<dbReference type="GO" id="GO:0006487">
    <property type="term" value="P:protein N-linked glycosylation"/>
    <property type="evidence" value="ECO:0007669"/>
    <property type="project" value="TreeGrafter"/>
</dbReference>
<name>A0AAY4CL47_9TELE</name>
<dbReference type="GO" id="GO:0008375">
    <property type="term" value="F:acetylglucosaminyltransferase activity"/>
    <property type="evidence" value="ECO:0007669"/>
    <property type="project" value="TreeGrafter"/>
</dbReference>
<dbReference type="Proteomes" id="UP000694580">
    <property type="component" value="Chromosome 10"/>
</dbReference>
<comment type="pathway">
    <text evidence="1">Protein modification; protein glycosylation.</text>
</comment>
<keyword evidence="9" id="KW-1185">Reference proteome</keyword>
<reference evidence="8" key="3">
    <citation type="submission" date="2025-09" db="UniProtKB">
        <authorList>
            <consortium name="Ensembl"/>
        </authorList>
    </citation>
    <scope>IDENTIFICATION</scope>
</reference>
<dbReference type="Pfam" id="PF23524">
    <property type="entry name" value="MGAT4A_C"/>
    <property type="match status" value="1"/>
</dbReference>
<feature type="domain" description="MGAT4 A/B/C C-terminal" evidence="7">
    <location>
        <begin position="357"/>
        <end position="484"/>
    </location>
</feature>
<dbReference type="InterPro" id="IPR057279">
    <property type="entry name" value="MGAT4"/>
</dbReference>
<sequence>MRCYWNRAVSLLIATCILVFLMSKISERVITTEHDQGGRMLHQVRSTASAGRSPQEMQNRSIRGQGSKTRPSPFQAISESKIIARTVWQSQEKMRSVLPFNLTIQLLAGKPLPYKQYLTVGLSSVKRKKESYLLNTLQSIFSQSSPEELAQIVVVVLLAEFDANWVMETMESISKHFKDQLDQGLMLVIHTPQDQYPPLVGLKRNFNDPPDRVAFRSKQNVDYASLVHFSRNLSDYFIMLEDDVKCSKRFLTTIKKHIHSRGSSPWVTLEYSKLGYIGKLYHSMDLPLLARFLFLFYQEMPCDFLLSHFRTLLMQDKVIRYQPSLFQHMGTYSSFQGNLNHLKDSDFHESPADNPPADIHTDIIFYQNHRPENAYTQSSDFFWGKAPTLTNYFLVAFHSPVILSRIVINTGSKEKKDFISSAVVEAGLVSVRTGKGLNCLEFFLLGSFKNGQFEMNDVQKVVKSPFSCLRIRVTKDHDNWIIIQNIYLWTAR</sequence>